<reference evidence="4" key="1">
    <citation type="journal article" date="2016" name="Nat. Biotechnol.">
        <title>Sequencing wild and cultivated cassava and related species reveals extensive interspecific hybridization and genetic diversity.</title>
        <authorList>
            <person name="Bredeson J.V."/>
            <person name="Lyons J.B."/>
            <person name="Prochnik S.E."/>
            <person name="Wu G.A."/>
            <person name="Ha C.M."/>
            <person name="Edsinger-Gonzales E."/>
            <person name="Grimwood J."/>
            <person name="Schmutz J."/>
            <person name="Rabbi I.Y."/>
            <person name="Egesi C."/>
            <person name="Nauluvula P."/>
            <person name="Lebot V."/>
            <person name="Ndunguru J."/>
            <person name="Mkamilo G."/>
            <person name="Bart R.S."/>
            <person name="Setter T.L."/>
            <person name="Gleadow R.M."/>
            <person name="Kulakow P."/>
            <person name="Ferguson M.E."/>
            <person name="Rounsley S."/>
            <person name="Rokhsar D.S."/>
        </authorList>
    </citation>
    <scope>NUCLEOTIDE SEQUENCE [LARGE SCALE GENOMIC DNA]</scope>
    <source>
        <strain evidence="4">cv. AM560-2</strain>
    </source>
</reference>
<comment type="caution">
    <text evidence="3">The sequence shown here is derived from an EMBL/GenBank/DDBJ whole genome shotgun (WGS) entry which is preliminary data.</text>
</comment>
<dbReference type="STRING" id="3983.A0A2C9V856"/>
<evidence type="ECO:0000256" key="1">
    <source>
        <dbReference type="SAM" id="MobiDB-lite"/>
    </source>
</evidence>
<organism evidence="3 4">
    <name type="scientific">Manihot esculenta</name>
    <name type="common">Cassava</name>
    <name type="synonym">Jatropha manihot</name>
    <dbReference type="NCBI Taxonomy" id="3983"/>
    <lineage>
        <taxon>Eukaryota</taxon>
        <taxon>Viridiplantae</taxon>
        <taxon>Streptophyta</taxon>
        <taxon>Embryophyta</taxon>
        <taxon>Tracheophyta</taxon>
        <taxon>Spermatophyta</taxon>
        <taxon>Magnoliopsida</taxon>
        <taxon>eudicotyledons</taxon>
        <taxon>Gunneridae</taxon>
        <taxon>Pentapetalae</taxon>
        <taxon>rosids</taxon>
        <taxon>fabids</taxon>
        <taxon>Malpighiales</taxon>
        <taxon>Euphorbiaceae</taxon>
        <taxon>Crotonoideae</taxon>
        <taxon>Manihoteae</taxon>
        <taxon>Manihot</taxon>
    </lineage>
</organism>
<keyword evidence="2" id="KW-1133">Transmembrane helix</keyword>
<dbReference type="Proteomes" id="UP000091857">
    <property type="component" value="Chromosome 9"/>
</dbReference>
<feature type="compositionally biased region" description="Basic and acidic residues" evidence="1">
    <location>
        <begin position="16"/>
        <end position="31"/>
    </location>
</feature>
<evidence type="ECO:0000256" key="2">
    <source>
        <dbReference type="SAM" id="Phobius"/>
    </source>
</evidence>
<proteinExistence type="predicted"/>
<accession>A0A2C9V856</accession>
<dbReference type="Gramene" id="Manes.09G054200.1.v8.1">
    <property type="protein sequence ID" value="Manes.09G054200.1.v8.1.CDS"/>
    <property type="gene ID" value="Manes.09G054200.v8.1"/>
</dbReference>
<sequence length="93" mass="10067">MAADAASETSKFPAADVEKELHPGHNEKLEVDGVSSGIVTSRDLMEEEKATKKKKEMGRRDPMQTLKTTIIVSAAIVAVAGAVFAITRKLREK</sequence>
<dbReference type="AlphaFoldDB" id="A0A2C9V856"/>
<protein>
    <submittedName>
        <fullName evidence="3">Uncharacterized protein</fullName>
    </submittedName>
</protein>
<dbReference type="PANTHER" id="PTHR37741:SF1">
    <property type="entry name" value="TRANSMEMBRANE PROTEIN"/>
    <property type="match status" value="1"/>
</dbReference>
<evidence type="ECO:0000313" key="3">
    <source>
        <dbReference type="EMBL" id="OAY40850.1"/>
    </source>
</evidence>
<dbReference type="EMBL" id="CM004395">
    <property type="protein sequence ID" value="OAY40850.1"/>
    <property type="molecule type" value="Genomic_DNA"/>
</dbReference>
<feature type="region of interest" description="Disordered" evidence="1">
    <location>
        <begin position="1"/>
        <end position="61"/>
    </location>
</feature>
<evidence type="ECO:0000313" key="4">
    <source>
        <dbReference type="Proteomes" id="UP000091857"/>
    </source>
</evidence>
<keyword evidence="4" id="KW-1185">Reference proteome</keyword>
<keyword evidence="2" id="KW-0472">Membrane</keyword>
<dbReference type="OMA" id="NPGQNKN"/>
<keyword evidence="2" id="KW-0812">Transmembrane</keyword>
<dbReference type="PANTHER" id="PTHR37741">
    <property type="entry name" value="TRANSMEMBRANE PROTEIN"/>
    <property type="match status" value="1"/>
</dbReference>
<feature type="transmembrane region" description="Helical" evidence="2">
    <location>
        <begin position="68"/>
        <end position="87"/>
    </location>
</feature>
<gene>
    <name evidence="3" type="ORF">MANES_09G054200v8</name>
</gene>
<name>A0A2C9V856_MANES</name>